<dbReference type="EMBL" id="MOOE01000001">
    <property type="protein sequence ID" value="KAK1539650.1"/>
    <property type="molecule type" value="Genomic_DNA"/>
</dbReference>
<evidence type="ECO:0000256" key="1">
    <source>
        <dbReference type="SAM" id="MobiDB-lite"/>
    </source>
</evidence>
<evidence type="ECO:0000313" key="2">
    <source>
        <dbReference type="EMBL" id="KAK1539650.1"/>
    </source>
</evidence>
<feature type="region of interest" description="Disordered" evidence="1">
    <location>
        <begin position="18"/>
        <end position="40"/>
    </location>
</feature>
<dbReference type="RefSeq" id="XP_060320598.1">
    <property type="nucleotide sequence ID" value="XM_060449160.1"/>
</dbReference>
<accession>A0AAI9ZC23</accession>
<name>A0AAI9ZC23_9PEZI</name>
<dbReference type="GeneID" id="85332707"/>
<evidence type="ECO:0000313" key="3">
    <source>
        <dbReference type="Proteomes" id="UP001240678"/>
    </source>
</evidence>
<sequence>SVIGRLLQGNCVEPRIVPNNEVPQSTESLGVVGHSRSPTSSTYHAAAAGSLSSAVCLRTHASSQASSYDKRGPAVARSDASGTNRLGPAWMKTRPPSPPQLR</sequence>
<dbReference type="AlphaFoldDB" id="A0AAI9ZC23"/>
<keyword evidence="3" id="KW-1185">Reference proteome</keyword>
<feature type="non-terminal residue" evidence="2">
    <location>
        <position position="1"/>
    </location>
</feature>
<dbReference type="Proteomes" id="UP001240678">
    <property type="component" value="Unassembled WGS sequence"/>
</dbReference>
<organism evidence="2 3">
    <name type="scientific">Colletotrichum costaricense</name>
    <dbReference type="NCBI Taxonomy" id="1209916"/>
    <lineage>
        <taxon>Eukaryota</taxon>
        <taxon>Fungi</taxon>
        <taxon>Dikarya</taxon>
        <taxon>Ascomycota</taxon>
        <taxon>Pezizomycotina</taxon>
        <taxon>Sordariomycetes</taxon>
        <taxon>Hypocreomycetidae</taxon>
        <taxon>Glomerellales</taxon>
        <taxon>Glomerellaceae</taxon>
        <taxon>Colletotrichum</taxon>
        <taxon>Colletotrichum acutatum species complex</taxon>
    </lineage>
</organism>
<proteinExistence type="predicted"/>
<reference evidence="2 3" key="1">
    <citation type="submission" date="2016-10" db="EMBL/GenBank/DDBJ databases">
        <title>The genome sequence of Colletotrichum fioriniae PJ7.</title>
        <authorList>
            <person name="Baroncelli R."/>
        </authorList>
    </citation>
    <scope>NUCLEOTIDE SEQUENCE [LARGE SCALE GENOMIC DNA]</scope>
    <source>
        <strain evidence="2 3">IMI 309622</strain>
    </source>
</reference>
<protein>
    <submittedName>
        <fullName evidence="2">Uncharacterized protein</fullName>
    </submittedName>
</protein>
<comment type="caution">
    <text evidence="2">The sequence shown here is derived from an EMBL/GenBank/DDBJ whole genome shotgun (WGS) entry which is preliminary data.</text>
</comment>
<gene>
    <name evidence="2" type="ORF">CCOS01_00964</name>
</gene>
<feature type="region of interest" description="Disordered" evidence="1">
    <location>
        <begin position="62"/>
        <end position="102"/>
    </location>
</feature>